<keyword evidence="3" id="KW-1185">Reference proteome</keyword>
<dbReference type="RefSeq" id="WP_058890043.1">
    <property type="nucleotide sequence ID" value="NZ_LQBL01000003.1"/>
</dbReference>
<organism evidence="2 3">
    <name type="scientific">Serinicoccus chungangensis</name>
    <dbReference type="NCBI Taxonomy" id="767452"/>
    <lineage>
        <taxon>Bacteria</taxon>
        <taxon>Bacillati</taxon>
        <taxon>Actinomycetota</taxon>
        <taxon>Actinomycetes</taxon>
        <taxon>Micrococcales</taxon>
        <taxon>Ornithinimicrobiaceae</taxon>
        <taxon>Serinicoccus</taxon>
    </lineage>
</organism>
<dbReference type="Pfam" id="PF21234">
    <property type="entry name" value="Phosphatase-like_N"/>
    <property type="match status" value="1"/>
</dbReference>
<comment type="caution">
    <text evidence="2">The sequence shown here is derived from an EMBL/GenBank/DDBJ whole genome shotgun (WGS) entry which is preliminary data.</text>
</comment>
<dbReference type="EMBL" id="LQBL01000003">
    <property type="protein sequence ID" value="KUG58366.1"/>
    <property type="molecule type" value="Genomic_DNA"/>
</dbReference>
<protein>
    <recommendedName>
        <fullName evidence="1">Protein-tyrosine-phosphatase-like N-terminal domain-containing protein</fullName>
    </recommendedName>
</protein>
<proteinExistence type="predicted"/>
<feature type="domain" description="Protein-tyrosine-phosphatase-like N-terminal" evidence="1">
    <location>
        <begin position="12"/>
        <end position="66"/>
    </location>
</feature>
<dbReference type="Gene3D" id="1.10.8.1060">
    <property type="entry name" value="Corynebacterium glutamicum thioredoxin-dependent arsenate reductase, N-terminal domain"/>
    <property type="match status" value="1"/>
</dbReference>
<gene>
    <name evidence="2" type="ORF">AVL62_10640</name>
</gene>
<name>A0A0W8IEK3_9MICO</name>
<accession>A0A0W8IEK3</accession>
<dbReference type="NCBIfam" id="NF046112">
    <property type="entry name" value="MSMEG_6209_Nter"/>
    <property type="match status" value="1"/>
</dbReference>
<dbReference type="Proteomes" id="UP000054837">
    <property type="component" value="Unassembled WGS sequence"/>
</dbReference>
<dbReference type="OrthoDB" id="4870279at2"/>
<dbReference type="InterPro" id="IPR048716">
    <property type="entry name" value="Phosphatase-like_N"/>
</dbReference>
<evidence type="ECO:0000313" key="2">
    <source>
        <dbReference type="EMBL" id="KUG58366.1"/>
    </source>
</evidence>
<evidence type="ECO:0000313" key="3">
    <source>
        <dbReference type="Proteomes" id="UP000054837"/>
    </source>
</evidence>
<evidence type="ECO:0000259" key="1">
    <source>
        <dbReference type="Pfam" id="PF21234"/>
    </source>
</evidence>
<sequence length="72" mass="8115">MSVTAPAAVTAVVDELVTVFEGVFTRAEVAFVVEDSWQDLQSHSRTPHFLTALLRKDARDRLTQMAHYRGLR</sequence>
<dbReference type="STRING" id="767452.AVL62_10640"/>
<reference evidence="2 3" key="1">
    <citation type="submission" date="2015-12" db="EMBL/GenBank/DDBJ databases">
        <title>Serinicoccus chungangenesis strain CD08_5 genome sequencing and assembly.</title>
        <authorList>
            <person name="Chander A.M."/>
            <person name="Kaur G."/>
            <person name="Nair G.R."/>
            <person name="Dhawan D.K."/>
            <person name="Kochhar R.K."/>
            <person name="Mayilraj S."/>
            <person name="Bhadada S.K."/>
        </authorList>
    </citation>
    <scope>NUCLEOTIDE SEQUENCE [LARGE SCALE GENOMIC DNA]</scope>
    <source>
        <strain evidence="2 3">CD08_5</strain>
    </source>
</reference>
<dbReference type="AlphaFoldDB" id="A0A0W8IEK3"/>